<feature type="transmembrane region" description="Helical" evidence="5">
    <location>
        <begin position="241"/>
        <end position="262"/>
    </location>
</feature>
<evidence type="ECO:0000313" key="6">
    <source>
        <dbReference type="EMBL" id="PPK92419.1"/>
    </source>
</evidence>
<evidence type="ECO:0000256" key="4">
    <source>
        <dbReference type="ARBA" id="ARBA00023136"/>
    </source>
</evidence>
<dbReference type="InterPro" id="IPR044878">
    <property type="entry name" value="UbiA_sf"/>
</dbReference>
<keyword evidence="4 5" id="KW-0472">Membrane</keyword>
<dbReference type="EMBL" id="PTJD01000014">
    <property type="protein sequence ID" value="PPK92419.1"/>
    <property type="molecule type" value="Genomic_DNA"/>
</dbReference>
<accession>A0A2S6IDZ2</accession>
<keyword evidence="3 5" id="KW-1133">Transmembrane helix</keyword>
<evidence type="ECO:0000256" key="5">
    <source>
        <dbReference type="SAM" id="Phobius"/>
    </source>
</evidence>
<organism evidence="6 7">
    <name type="scientific">Kineococcus xinjiangensis</name>
    <dbReference type="NCBI Taxonomy" id="512762"/>
    <lineage>
        <taxon>Bacteria</taxon>
        <taxon>Bacillati</taxon>
        <taxon>Actinomycetota</taxon>
        <taxon>Actinomycetes</taxon>
        <taxon>Kineosporiales</taxon>
        <taxon>Kineosporiaceae</taxon>
        <taxon>Kineococcus</taxon>
    </lineage>
</organism>
<keyword evidence="6" id="KW-0808">Transferase</keyword>
<feature type="transmembrane region" description="Helical" evidence="5">
    <location>
        <begin position="214"/>
        <end position="235"/>
    </location>
</feature>
<feature type="transmembrane region" description="Helical" evidence="5">
    <location>
        <begin position="102"/>
        <end position="120"/>
    </location>
</feature>
<proteinExistence type="predicted"/>
<feature type="transmembrane region" description="Helical" evidence="5">
    <location>
        <begin position="174"/>
        <end position="193"/>
    </location>
</feature>
<evidence type="ECO:0000256" key="2">
    <source>
        <dbReference type="ARBA" id="ARBA00022692"/>
    </source>
</evidence>
<evidence type="ECO:0000256" key="1">
    <source>
        <dbReference type="ARBA" id="ARBA00004141"/>
    </source>
</evidence>
<dbReference type="GO" id="GO:0016020">
    <property type="term" value="C:membrane"/>
    <property type="evidence" value="ECO:0007669"/>
    <property type="project" value="UniProtKB-SubCell"/>
</dbReference>
<feature type="transmembrane region" description="Helical" evidence="5">
    <location>
        <begin position="269"/>
        <end position="292"/>
    </location>
</feature>
<dbReference type="GO" id="GO:0016765">
    <property type="term" value="F:transferase activity, transferring alkyl or aryl (other than methyl) groups"/>
    <property type="evidence" value="ECO:0007669"/>
    <property type="project" value="InterPro"/>
</dbReference>
<evidence type="ECO:0000313" key="7">
    <source>
        <dbReference type="Proteomes" id="UP000239485"/>
    </source>
</evidence>
<dbReference type="InterPro" id="IPR000537">
    <property type="entry name" value="UbiA_prenyltransferase"/>
</dbReference>
<comment type="subcellular location">
    <subcellularLocation>
        <location evidence="1">Membrane</location>
        <topology evidence="1">Multi-pass membrane protein</topology>
    </subcellularLocation>
</comment>
<evidence type="ECO:0000256" key="3">
    <source>
        <dbReference type="ARBA" id="ARBA00022989"/>
    </source>
</evidence>
<keyword evidence="2 5" id="KW-0812">Transmembrane</keyword>
<protein>
    <submittedName>
        <fullName evidence="6">4-hydroxybenzoate polyprenyltransferase</fullName>
    </submittedName>
</protein>
<name>A0A2S6IDZ2_9ACTN</name>
<sequence>MSAVTVTDGAPSPAPLRRGGGWLRALLLSCHPLPTVAVTALATALAAGAGGGVATTALLGSAVLAGQLAVGWSNDWVDAARDAAVGRGDKPAAAGLLPVRDVRAAALAAAAAVVPLSLLLGWRAGLLHLLGVAAALGYNAGLKSTPWSWVPYVLFFGGLPTVVTLAVAGGAAPLWASAVGALLGVGAHCANVIPDLDDDRATGVRGLPHLLGRAGSTVLASAALSAASVLVVLGPPGPPGALGWAGLALAGALTASAAWAALTSPRSRWPFPATVAVAALDVALLVAAGGALTA</sequence>
<gene>
    <name evidence="6" type="ORF">CLV92_11420</name>
</gene>
<dbReference type="AlphaFoldDB" id="A0A2S6IDZ2"/>
<dbReference type="Gene3D" id="1.10.357.140">
    <property type="entry name" value="UbiA prenyltransferase"/>
    <property type="match status" value="1"/>
</dbReference>
<comment type="caution">
    <text evidence="6">The sequence shown here is derived from an EMBL/GenBank/DDBJ whole genome shotgun (WGS) entry which is preliminary data.</text>
</comment>
<reference evidence="6 7" key="1">
    <citation type="submission" date="2018-02" db="EMBL/GenBank/DDBJ databases">
        <title>Genomic Encyclopedia of Archaeal and Bacterial Type Strains, Phase II (KMG-II): from individual species to whole genera.</title>
        <authorList>
            <person name="Goeker M."/>
        </authorList>
    </citation>
    <scope>NUCLEOTIDE SEQUENCE [LARGE SCALE GENOMIC DNA]</scope>
    <source>
        <strain evidence="6 7">DSM 22857</strain>
    </source>
</reference>
<feature type="transmembrane region" description="Helical" evidence="5">
    <location>
        <begin position="149"/>
        <end position="168"/>
    </location>
</feature>
<dbReference type="Proteomes" id="UP000239485">
    <property type="component" value="Unassembled WGS sequence"/>
</dbReference>
<dbReference type="Pfam" id="PF01040">
    <property type="entry name" value="UbiA"/>
    <property type="match status" value="1"/>
</dbReference>
<keyword evidence="7" id="KW-1185">Reference proteome</keyword>